<dbReference type="RefSeq" id="WP_338521548.1">
    <property type="nucleotide sequence ID" value="NZ_CP135136.1"/>
</dbReference>
<dbReference type="InterPro" id="IPR034733">
    <property type="entry name" value="AcCoA_carboxyl_beta"/>
</dbReference>
<keyword evidence="13" id="KW-0963">Cytoplasm</keyword>
<keyword evidence="15" id="KW-0436">Ligase</keyword>
<dbReference type="NCBIfam" id="TIGR00515">
    <property type="entry name" value="accD"/>
    <property type="match status" value="1"/>
</dbReference>
<comment type="pathway">
    <text evidence="13">Lipid metabolism; malonyl-CoA biosynthesis; malonyl-CoA from acetyl-CoA: step 1/1.</text>
</comment>
<evidence type="ECO:0000256" key="12">
    <source>
        <dbReference type="ARBA" id="ARBA00025280"/>
    </source>
</evidence>
<evidence type="ECO:0000256" key="4">
    <source>
        <dbReference type="ARBA" id="ARBA00022723"/>
    </source>
</evidence>
<dbReference type="HAMAP" id="MF_01395">
    <property type="entry name" value="AcetylCoA_CT_beta"/>
    <property type="match status" value="1"/>
</dbReference>
<dbReference type="Proteomes" id="UP001360424">
    <property type="component" value="Chromosome"/>
</dbReference>
<keyword evidence="10 13" id="KW-0443">Lipid metabolism</keyword>
<evidence type="ECO:0000256" key="5">
    <source>
        <dbReference type="ARBA" id="ARBA00022741"/>
    </source>
</evidence>
<evidence type="ECO:0000256" key="11">
    <source>
        <dbReference type="ARBA" id="ARBA00023160"/>
    </source>
</evidence>
<feature type="binding site" evidence="13">
    <location>
        <position position="53"/>
    </location>
    <ligand>
        <name>Zn(2+)</name>
        <dbReference type="ChEBI" id="CHEBI:29105"/>
    </ligand>
</feature>
<dbReference type="Pfam" id="PF01039">
    <property type="entry name" value="Carboxyl_trans"/>
    <property type="match status" value="1"/>
</dbReference>
<keyword evidence="8 13" id="KW-0862">Zinc</keyword>
<comment type="similarity">
    <text evidence="13">Belongs to the AccD/PCCB family.</text>
</comment>
<keyword evidence="4 13" id="KW-0479">Metal-binding</keyword>
<evidence type="ECO:0000256" key="8">
    <source>
        <dbReference type="ARBA" id="ARBA00022833"/>
    </source>
</evidence>
<evidence type="ECO:0000313" key="16">
    <source>
        <dbReference type="Proteomes" id="UP001360424"/>
    </source>
</evidence>
<evidence type="ECO:0000256" key="6">
    <source>
        <dbReference type="ARBA" id="ARBA00022771"/>
    </source>
</evidence>
<dbReference type="Gene3D" id="3.90.226.10">
    <property type="entry name" value="2-enoyl-CoA Hydratase, Chain A, domain 1"/>
    <property type="match status" value="1"/>
</dbReference>
<evidence type="ECO:0000256" key="2">
    <source>
        <dbReference type="ARBA" id="ARBA00022516"/>
    </source>
</evidence>
<gene>
    <name evidence="13 15" type="primary">accD</name>
    <name evidence="15" type="ORF">RQL38_02550</name>
</gene>
<comment type="catalytic activity">
    <reaction evidence="13">
        <text>N(6)-carboxybiotinyl-L-lysyl-[protein] + acetyl-CoA = N(6)-biotinyl-L-lysyl-[protein] + malonyl-CoA</text>
        <dbReference type="Rhea" id="RHEA:54728"/>
        <dbReference type="Rhea" id="RHEA-COMP:10505"/>
        <dbReference type="Rhea" id="RHEA-COMP:10506"/>
        <dbReference type="ChEBI" id="CHEBI:57288"/>
        <dbReference type="ChEBI" id="CHEBI:57384"/>
        <dbReference type="ChEBI" id="CHEBI:83144"/>
        <dbReference type="ChEBI" id="CHEBI:83145"/>
        <dbReference type="EC" id="2.1.3.15"/>
    </reaction>
</comment>
<keyword evidence="2 13" id="KW-0444">Lipid biosynthesis</keyword>
<organism evidence="15 16">
    <name type="scientific">Candidatus Legionella polyplacis</name>
    <dbReference type="NCBI Taxonomy" id="2005262"/>
    <lineage>
        <taxon>Bacteria</taxon>
        <taxon>Pseudomonadati</taxon>
        <taxon>Pseudomonadota</taxon>
        <taxon>Gammaproteobacteria</taxon>
        <taxon>Legionellales</taxon>
        <taxon>Legionellaceae</taxon>
        <taxon>Legionella</taxon>
    </lineage>
</organism>
<evidence type="ECO:0000256" key="3">
    <source>
        <dbReference type="ARBA" id="ARBA00022679"/>
    </source>
</evidence>
<protein>
    <recommendedName>
        <fullName evidence="13">Acetyl-coenzyme A carboxylase carboxyl transferase subunit beta</fullName>
        <shortName evidence="13">ACCase subunit beta</shortName>
        <shortName evidence="13">Acetyl-CoA carboxylase carboxyltransferase subunit beta</shortName>
        <ecNumber evidence="13">2.1.3.15</ecNumber>
    </recommendedName>
</protein>
<dbReference type="InterPro" id="IPR029045">
    <property type="entry name" value="ClpP/crotonase-like_dom_sf"/>
</dbReference>
<evidence type="ECO:0000256" key="1">
    <source>
        <dbReference type="ARBA" id="ARBA00004496"/>
    </source>
</evidence>
<keyword evidence="11 13" id="KW-0275">Fatty acid biosynthesis</keyword>
<reference evidence="15" key="1">
    <citation type="submission" date="2023-09" db="EMBL/GenBank/DDBJ databases">
        <title>Genomes of two closely related lineages of the louse Polyplax serrata with different host specificities.</title>
        <authorList>
            <person name="Martinu J."/>
            <person name="Tarabai H."/>
            <person name="Stefka J."/>
            <person name="Hypsa V."/>
        </authorList>
    </citation>
    <scope>NUCLEOTIDE SEQUENCE [LARGE SCALE GENOMIC DNA]</scope>
    <source>
        <strain evidence="15">HR10_N</strain>
    </source>
</reference>
<dbReference type="PROSITE" id="PS50980">
    <property type="entry name" value="COA_CT_NTER"/>
    <property type="match status" value="1"/>
</dbReference>
<dbReference type="PANTHER" id="PTHR42995">
    <property type="entry name" value="ACETYL-COENZYME A CARBOXYLASE CARBOXYL TRANSFERASE SUBUNIT BETA, CHLOROPLASTIC"/>
    <property type="match status" value="1"/>
</dbReference>
<evidence type="ECO:0000256" key="13">
    <source>
        <dbReference type="HAMAP-Rule" id="MF_01395"/>
    </source>
</evidence>
<feature type="binding site" evidence="13">
    <location>
        <position position="31"/>
    </location>
    <ligand>
        <name>Zn(2+)</name>
        <dbReference type="ChEBI" id="CHEBI:29105"/>
    </ligand>
</feature>
<accession>A0ABZ2H1C5</accession>
<dbReference type="GO" id="GO:0003989">
    <property type="term" value="F:acetyl-CoA carboxylase activity"/>
    <property type="evidence" value="ECO:0007669"/>
    <property type="project" value="UniProtKB-EC"/>
</dbReference>
<keyword evidence="9 13" id="KW-0067">ATP-binding</keyword>
<comment type="subunit">
    <text evidence="13">Acetyl-CoA carboxylase is a heterohexamer composed of biotin carboxyl carrier protein (AccB), biotin carboxylase (AccC) and two subunits each of ACCase subunit alpha (AccA) and ACCase subunit beta (AccD).</text>
</comment>
<comment type="cofactor">
    <cofactor evidence="13">
        <name>Zn(2+)</name>
        <dbReference type="ChEBI" id="CHEBI:29105"/>
    </cofactor>
    <text evidence="13">Binds 1 zinc ion per subunit.</text>
</comment>
<dbReference type="SUPFAM" id="SSF52096">
    <property type="entry name" value="ClpP/crotonase"/>
    <property type="match status" value="1"/>
</dbReference>
<keyword evidence="16" id="KW-1185">Reference proteome</keyword>
<feature type="domain" description="CoA carboxyltransferase N-terminal" evidence="14">
    <location>
        <begin position="27"/>
        <end position="286"/>
    </location>
</feature>
<keyword evidence="6 13" id="KW-0863">Zinc-finger</keyword>
<dbReference type="InterPro" id="IPR011762">
    <property type="entry name" value="COA_CT_N"/>
</dbReference>
<name>A0ABZ2H1C5_9GAMM</name>
<feature type="zinc finger region" description="C4-type" evidence="13">
    <location>
        <begin position="31"/>
        <end position="53"/>
    </location>
</feature>
<sequence length="286" mass="32732">MNWFNKSFLSKVKTKVFQKKNVSDEILWIKCVSCKSILYRDILIRNLSVCPSCNKHYRLTARERLNFFLDKKNRREIVKFLKPVNYLEFKDVKRYRDRISQAQKYTGEKEAFIVVKGTLKNIPIIAGAFEFNFMGGSMGFIVGEKFIQSIYIAISERRSFICFIASGGARIQEGLIALMQMARTSMVLTKFFNEKLPLIIVQTDPTMGGVSASFANLGDIIIAEPNSIIGFTGSKIIKDTLREKLPKGFQESETLLKYGHIDMIVQRKDLRATIFGLISKFLGKFV</sequence>
<keyword evidence="3 13" id="KW-0808">Transferase</keyword>
<feature type="binding site" evidence="13">
    <location>
        <position position="34"/>
    </location>
    <ligand>
        <name>Zn(2+)</name>
        <dbReference type="ChEBI" id="CHEBI:29105"/>
    </ligand>
</feature>
<evidence type="ECO:0000256" key="9">
    <source>
        <dbReference type="ARBA" id="ARBA00022840"/>
    </source>
</evidence>
<evidence type="ECO:0000259" key="14">
    <source>
        <dbReference type="PROSITE" id="PS50980"/>
    </source>
</evidence>
<dbReference type="EMBL" id="CP135136">
    <property type="protein sequence ID" value="WWR12008.1"/>
    <property type="molecule type" value="Genomic_DNA"/>
</dbReference>
<evidence type="ECO:0000313" key="15">
    <source>
        <dbReference type="EMBL" id="WWR12008.1"/>
    </source>
</evidence>
<comment type="function">
    <text evidence="12 13">Component of the acetyl coenzyme A carboxylase (ACC) complex. Biotin carboxylase (BC) catalyzes the carboxylation of biotin on its carrier protein (BCCP) and then the CO(2) group is transferred by the transcarboxylase to acetyl-CoA to form malonyl-CoA.</text>
</comment>
<proteinExistence type="inferred from homology"/>
<dbReference type="Pfam" id="PF17848">
    <property type="entry name" value="Zn_ribbon_ACC"/>
    <property type="match status" value="1"/>
</dbReference>
<comment type="subcellular location">
    <subcellularLocation>
        <location evidence="1 13">Cytoplasm</location>
    </subcellularLocation>
</comment>
<dbReference type="EC" id="2.1.3.15" evidence="13"/>
<evidence type="ECO:0000256" key="7">
    <source>
        <dbReference type="ARBA" id="ARBA00022832"/>
    </source>
</evidence>
<evidence type="ECO:0000256" key="10">
    <source>
        <dbReference type="ARBA" id="ARBA00023098"/>
    </source>
</evidence>
<dbReference type="InterPro" id="IPR041010">
    <property type="entry name" value="Znf-ACC"/>
</dbReference>
<dbReference type="PANTHER" id="PTHR42995:SF5">
    <property type="entry name" value="ACETYL-COENZYME A CARBOXYLASE CARBOXYL TRANSFERASE SUBUNIT BETA, CHLOROPLASTIC"/>
    <property type="match status" value="1"/>
</dbReference>
<feature type="binding site" evidence="13">
    <location>
        <position position="50"/>
    </location>
    <ligand>
        <name>Zn(2+)</name>
        <dbReference type="ChEBI" id="CHEBI:29105"/>
    </ligand>
</feature>
<dbReference type="PRINTS" id="PR01070">
    <property type="entry name" value="ACCCTRFRASEB"/>
</dbReference>
<dbReference type="InterPro" id="IPR000438">
    <property type="entry name" value="Acetyl_CoA_COase_Trfase_b_su"/>
</dbReference>
<keyword evidence="7 13" id="KW-0276">Fatty acid metabolism</keyword>
<keyword evidence="5 13" id="KW-0547">Nucleotide-binding</keyword>